<evidence type="ECO:0000256" key="7">
    <source>
        <dbReference type="ARBA" id="ARBA00023136"/>
    </source>
</evidence>
<feature type="transmembrane region" description="Helical" evidence="8">
    <location>
        <begin position="209"/>
        <end position="234"/>
    </location>
</feature>
<evidence type="ECO:0000256" key="4">
    <source>
        <dbReference type="ARBA" id="ARBA00022475"/>
    </source>
</evidence>
<feature type="transmembrane region" description="Helical" evidence="8">
    <location>
        <begin position="164"/>
        <end position="189"/>
    </location>
</feature>
<evidence type="ECO:0000256" key="8">
    <source>
        <dbReference type="RuleBase" id="RU361233"/>
    </source>
</evidence>
<keyword evidence="12" id="KW-1185">Reference proteome</keyword>
<evidence type="ECO:0000313" key="11">
    <source>
        <dbReference type="EMBL" id="KAG6535324.1"/>
    </source>
</evidence>
<comment type="caution">
    <text evidence="11">The sequence shown here is derived from an EMBL/GenBank/DDBJ whole genome shotgun (WGS) entry which is preliminary data.</text>
</comment>
<feature type="domain" description="Casparian strip membrane protein" evidence="10">
    <location>
        <begin position="61"/>
        <end position="147"/>
    </location>
</feature>
<keyword evidence="7 8" id="KW-0472">Membrane</keyword>
<evidence type="ECO:0000256" key="2">
    <source>
        <dbReference type="ARBA" id="ARBA00007651"/>
    </source>
</evidence>
<comment type="similarity">
    <text evidence="2 8">Belongs to the Casparian strip membrane proteins (CASP) family.</text>
</comment>
<feature type="transmembrane region" description="Helical" evidence="8">
    <location>
        <begin position="66"/>
        <end position="85"/>
    </location>
</feature>
<organism evidence="11 12">
    <name type="scientific">Zingiber officinale</name>
    <name type="common">Ginger</name>
    <name type="synonym">Amomum zingiber</name>
    <dbReference type="NCBI Taxonomy" id="94328"/>
    <lineage>
        <taxon>Eukaryota</taxon>
        <taxon>Viridiplantae</taxon>
        <taxon>Streptophyta</taxon>
        <taxon>Embryophyta</taxon>
        <taxon>Tracheophyta</taxon>
        <taxon>Spermatophyta</taxon>
        <taxon>Magnoliopsida</taxon>
        <taxon>Liliopsida</taxon>
        <taxon>Zingiberales</taxon>
        <taxon>Zingiberaceae</taxon>
        <taxon>Zingiber</taxon>
    </lineage>
</organism>
<dbReference type="EMBL" id="JACMSC010000001">
    <property type="protein sequence ID" value="KAG6535324.1"/>
    <property type="molecule type" value="Genomic_DNA"/>
</dbReference>
<evidence type="ECO:0000256" key="3">
    <source>
        <dbReference type="ARBA" id="ARBA00011489"/>
    </source>
</evidence>
<feature type="compositionally biased region" description="Low complexity" evidence="9">
    <location>
        <begin position="18"/>
        <end position="42"/>
    </location>
</feature>
<comment type="subcellular location">
    <subcellularLocation>
        <location evidence="1 8">Cell membrane</location>
        <topology evidence="1 8">Multi-pass membrane protein</topology>
    </subcellularLocation>
</comment>
<dbReference type="InterPro" id="IPR006702">
    <property type="entry name" value="CASP_dom"/>
</dbReference>
<dbReference type="AlphaFoldDB" id="A0A8J5IHH3"/>
<dbReference type="PANTHER" id="PTHR33573">
    <property type="entry name" value="CASP-LIKE PROTEIN 4A4"/>
    <property type="match status" value="1"/>
</dbReference>
<dbReference type="Pfam" id="PF04535">
    <property type="entry name" value="CASP_dom"/>
    <property type="match status" value="1"/>
</dbReference>
<dbReference type="Proteomes" id="UP000734854">
    <property type="component" value="Unassembled WGS sequence"/>
</dbReference>
<keyword evidence="4 8" id="KW-1003">Cell membrane</keyword>
<dbReference type="GO" id="GO:0005886">
    <property type="term" value="C:plasma membrane"/>
    <property type="evidence" value="ECO:0007669"/>
    <property type="project" value="UniProtKB-SubCell"/>
</dbReference>
<evidence type="ECO:0000259" key="10">
    <source>
        <dbReference type="Pfam" id="PF04535"/>
    </source>
</evidence>
<sequence>MTTTDTSELGPRGVANETPPSDSGSPFPTFPTFPTTPLSATPPGAPRPRPVRRTSRMEDLLDKVVLLLRAFAGLFSLVALIVLASNKHGDWEDFSRYQEYRYLLAVSVLAFAYSMAQIIRQRSQTRGGLDLVPIQYSWIVDFSGDQCQRVGSSRPYEALIGKGIAMWSVLMVVEVCEAAGIKVIAYLLISASSAAIPITNHMRETVTNIFTDASAASISMAFLAFIALAVSSLISGYRVSKNYI</sequence>
<evidence type="ECO:0000256" key="1">
    <source>
        <dbReference type="ARBA" id="ARBA00004651"/>
    </source>
</evidence>
<feature type="region of interest" description="Disordered" evidence="9">
    <location>
        <begin position="1"/>
        <end position="54"/>
    </location>
</feature>
<protein>
    <recommendedName>
        <fullName evidence="8">CASP-like protein</fullName>
    </recommendedName>
</protein>
<comment type="subunit">
    <text evidence="3 8">Homodimer and heterodimers.</text>
</comment>
<keyword evidence="6 8" id="KW-1133">Transmembrane helix</keyword>
<keyword evidence="5 8" id="KW-0812">Transmembrane</keyword>
<accession>A0A8J5IHH3</accession>
<reference evidence="11 12" key="1">
    <citation type="submission" date="2020-08" db="EMBL/GenBank/DDBJ databases">
        <title>Plant Genome Project.</title>
        <authorList>
            <person name="Zhang R.-G."/>
        </authorList>
    </citation>
    <scope>NUCLEOTIDE SEQUENCE [LARGE SCALE GENOMIC DNA]</scope>
    <source>
        <tissue evidence="11">Rhizome</tissue>
    </source>
</reference>
<proteinExistence type="inferred from homology"/>
<evidence type="ECO:0000256" key="5">
    <source>
        <dbReference type="ARBA" id="ARBA00022692"/>
    </source>
</evidence>
<evidence type="ECO:0000256" key="9">
    <source>
        <dbReference type="SAM" id="MobiDB-lite"/>
    </source>
</evidence>
<evidence type="ECO:0000313" key="12">
    <source>
        <dbReference type="Proteomes" id="UP000734854"/>
    </source>
</evidence>
<gene>
    <name evidence="11" type="ORF">ZIOFF_000289</name>
</gene>
<feature type="transmembrane region" description="Helical" evidence="8">
    <location>
        <begin position="100"/>
        <end position="119"/>
    </location>
</feature>
<evidence type="ECO:0000256" key="6">
    <source>
        <dbReference type="ARBA" id="ARBA00022989"/>
    </source>
</evidence>
<name>A0A8J5IHH3_ZINOF</name>
<dbReference type="PANTHER" id="PTHR33573:SF54">
    <property type="entry name" value="CASP-LIKE PROTEIN 4B2"/>
    <property type="match status" value="1"/>
</dbReference>